<dbReference type="AlphaFoldDB" id="A0A9P6XLU0"/>
<comment type="caution">
    <text evidence="2">The sequence shown here is derived from an EMBL/GenBank/DDBJ whole genome shotgun (WGS) entry which is preliminary data.</text>
</comment>
<reference evidence="2" key="1">
    <citation type="journal article" date="2020" name="Microb. Genom.">
        <title>Genetic diversity of clinical and environmental Mucorales isolates obtained from an investigation of mucormycosis cases among solid organ transplant recipients.</title>
        <authorList>
            <person name="Nguyen M.H."/>
            <person name="Kaul D."/>
            <person name="Muto C."/>
            <person name="Cheng S.J."/>
            <person name="Richter R.A."/>
            <person name="Bruno V.M."/>
            <person name="Liu G."/>
            <person name="Beyhan S."/>
            <person name="Sundermann A.J."/>
            <person name="Mounaud S."/>
            <person name="Pasculle A.W."/>
            <person name="Nierman W.C."/>
            <person name="Driscoll E."/>
            <person name="Cumbie R."/>
            <person name="Clancy C.J."/>
            <person name="Dupont C.L."/>
        </authorList>
    </citation>
    <scope>NUCLEOTIDE SEQUENCE</scope>
    <source>
        <strain evidence="2">GL16</strain>
    </source>
</reference>
<name>A0A9P6XLU0_RHIOR</name>
<evidence type="ECO:0000313" key="2">
    <source>
        <dbReference type="EMBL" id="KAG1522045.1"/>
    </source>
</evidence>
<proteinExistence type="predicted"/>
<evidence type="ECO:0000256" key="1">
    <source>
        <dbReference type="SAM" id="MobiDB-lite"/>
    </source>
</evidence>
<dbReference type="Proteomes" id="UP000717996">
    <property type="component" value="Unassembled WGS sequence"/>
</dbReference>
<sequence length="70" mass="7309">MTSSRGLQPGPEPVPRAGHRTEAGAAGHRRAGRGLPGCAGERLDRPGAAAAGPPHHRLHPAVHPYRPEED</sequence>
<dbReference type="EMBL" id="JAANIT010013349">
    <property type="protein sequence ID" value="KAG1522045.1"/>
    <property type="molecule type" value="Genomic_DNA"/>
</dbReference>
<feature type="region of interest" description="Disordered" evidence="1">
    <location>
        <begin position="1"/>
        <end position="70"/>
    </location>
</feature>
<accession>A0A9P6XLU0</accession>
<evidence type="ECO:0000313" key="3">
    <source>
        <dbReference type="Proteomes" id="UP000717996"/>
    </source>
</evidence>
<gene>
    <name evidence="2" type="ORF">G6F51_014634</name>
</gene>
<protein>
    <submittedName>
        <fullName evidence="2">Uncharacterized protein</fullName>
    </submittedName>
</protein>
<organism evidence="2 3">
    <name type="scientific">Rhizopus oryzae</name>
    <name type="common">Mucormycosis agent</name>
    <name type="synonym">Rhizopus arrhizus var. delemar</name>
    <dbReference type="NCBI Taxonomy" id="64495"/>
    <lineage>
        <taxon>Eukaryota</taxon>
        <taxon>Fungi</taxon>
        <taxon>Fungi incertae sedis</taxon>
        <taxon>Mucoromycota</taxon>
        <taxon>Mucoromycotina</taxon>
        <taxon>Mucoromycetes</taxon>
        <taxon>Mucorales</taxon>
        <taxon>Mucorineae</taxon>
        <taxon>Rhizopodaceae</taxon>
        <taxon>Rhizopus</taxon>
    </lineage>
</organism>